<evidence type="ECO:0000313" key="2">
    <source>
        <dbReference type="EMBL" id="ROT42273.1"/>
    </source>
</evidence>
<feature type="compositionally biased region" description="Polar residues" evidence="1">
    <location>
        <begin position="422"/>
        <end position="433"/>
    </location>
</feature>
<proteinExistence type="predicted"/>
<protein>
    <submittedName>
        <fullName evidence="2">COM1 protein</fullName>
    </submittedName>
</protein>
<dbReference type="EMBL" id="ML119051">
    <property type="protein sequence ID" value="ROT42273.1"/>
    <property type="molecule type" value="Genomic_DNA"/>
</dbReference>
<feature type="compositionally biased region" description="Basic and acidic residues" evidence="1">
    <location>
        <begin position="507"/>
        <end position="518"/>
    </location>
</feature>
<dbReference type="STRING" id="1314773.A0A3N2Q663"/>
<dbReference type="OrthoDB" id="2587563at2759"/>
<name>A0A3N2Q663_SODAK</name>
<dbReference type="GeneID" id="39581039"/>
<feature type="region of interest" description="Disordered" evidence="1">
    <location>
        <begin position="208"/>
        <end position="230"/>
    </location>
</feature>
<dbReference type="GO" id="GO:0016567">
    <property type="term" value="P:protein ubiquitination"/>
    <property type="evidence" value="ECO:0007669"/>
    <property type="project" value="UniProtKB-UniPathway"/>
</dbReference>
<organism evidence="2 3">
    <name type="scientific">Sodiomyces alkalinus (strain CBS 110278 / VKM F-3762 / F11)</name>
    <name type="common">Alkaliphilic filamentous fungus</name>
    <dbReference type="NCBI Taxonomy" id="1314773"/>
    <lineage>
        <taxon>Eukaryota</taxon>
        <taxon>Fungi</taxon>
        <taxon>Dikarya</taxon>
        <taxon>Ascomycota</taxon>
        <taxon>Pezizomycotina</taxon>
        <taxon>Sordariomycetes</taxon>
        <taxon>Hypocreomycetidae</taxon>
        <taxon>Glomerellales</taxon>
        <taxon>Plectosphaerellaceae</taxon>
        <taxon>Sodiomyces</taxon>
    </lineage>
</organism>
<dbReference type="AlphaFoldDB" id="A0A3N2Q663"/>
<feature type="compositionally biased region" description="Polar residues" evidence="1">
    <location>
        <begin position="212"/>
        <end position="230"/>
    </location>
</feature>
<reference evidence="2 3" key="1">
    <citation type="journal article" date="2018" name="Mol. Ecol.">
        <title>The obligate alkalophilic soda-lake fungus Sodiomyces alkalinus has shifted to a protein diet.</title>
        <authorList>
            <person name="Grum-Grzhimaylo A.A."/>
            <person name="Falkoski D.L."/>
            <person name="van den Heuvel J."/>
            <person name="Valero-Jimenez C.A."/>
            <person name="Min B."/>
            <person name="Choi I.G."/>
            <person name="Lipzen A."/>
            <person name="Daum C.G."/>
            <person name="Aanen D.K."/>
            <person name="Tsang A."/>
            <person name="Henrissat B."/>
            <person name="Bilanenko E.N."/>
            <person name="de Vries R.P."/>
            <person name="van Kan J.A.L."/>
            <person name="Grigoriev I.V."/>
            <person name="Debets A.J.M."/>
        </authorList>
    </citation>
    <scope>NUCLEOTIDE SEQUENCE [LARGE SCALE GENOMIC DNA]</scope>
    <source>
        <strain evidence="2 3">F11</strain>
    </source>
</reference>
<feature type="compositionally biased region" description="Polar residues" evidence="1">
    <location>
        <begin position="597"/>
        <end position="607"/>
    </location>
</feature>
<feature type="compositionally biased region" description="Low complexity" evidence="1">
    <location>
        <begin position="583"/>
        <end position="596"/>
    </location>
</feature>
<gene>
    <name evidence="2" type="ORF">SODALDRAFT_336062</name>
</gene>
<evidence type="ECO:0000256" key="1">
    <source>
        <dbReference type="SAM" id="MobiDB-lite"/>
    </source>
</evidence>
<feature type="compositionally biased region" description="Polar residues" evidence="1">
    <location>
        <begin position="570"/>
        <end position="582"/>
    </location>
</feature>
<dbReference type="RefSeq" id="XP_028470079.1">
    <property type="nucleotide sequence ID" value="XM_028612561.1"/>
</dbReference>
<accession>A0A3N2Q663</accession>
<dbReference type="UniPathway" id="UPA00143"/>
<evidence type="ECO:0000313" key="3">
    <source>
        <dbReference type="Proteomes" id="UP000272025"/>
    </source>
</evidence>
<feature type="compositionally biased region" description="Polar residues" evidence="1">
    <location>
        <begin position="107"/>
        <end position="118"/>
    </location>
</feature>
<feature type="compositionally biased region" description="Low complexity" evidence="1">
    <location>
        <begin position="635"/>
        <end position="648"/>
    </location>
</feature>
<feature type="compositionally biased region" description="Low complexity" evidence="1">
    <location>
        <begin position="471"/>
        <end position="488"/>
    </location>
</feature>
<keyword evidence="3" id="KW-1185">Reference proteome</keyword>
<feature type="region of interest" description="Disordered" evidence="1">
    <location>
        <begin position="358"/>
        <end position="656"/>
    </location>
</feature>
<feature type="region of interest" description="Disordered" evidence="1">
    <location>
        <begin position="100"/>
        <end position="123"/>
    </location>
</feature>
<dbReference type="Proteomes" id="UP000272025">
    <property type="component" value="Unassembled WGS sequence"/>
</dbReference>
<sequence>MTTLKIPDAGLELEGSGSSISPLPAQAFAVTLSDGVIEDMIKCIQNGENIQLSLGNCPTFLYGSKRHTPTPTTESFPPDVFLTKPFESIKKAAQIPQITSLWEKPSSPHSDASENHSSTRPRDLTTFSASSALDSDIETLQNSIAAAEASKKQYVLGRQLVCEREQKLTRTDSSRILDKIPAGKLPGRSGPKSKYLSSMASYGVAGAKPGSLPSSPALTASGSPSLNQGYGASKQTMEKAKGERAMIVHELAAADRTYDHLEAKWTGKAEDLKTTIEKVADFNSDTQKWTLAKKQCWKELDVWNYNYDTPQERQSAIDNAVRTFDRMRLGVDEPQWQKLLPKEERGKGKVLSKVQANIAKGPAVPTPKLKAQKADDAASEAGSEDQLNVEGGEPMARSTSQPAKKKKATGAGSQVKRLLSNKPKTTTTASARASPNKAAKEKPSTAKGGRILSAEFVTNSDSESEPSENKPMAATTSATRTSKASPAPVGETKEKPVAVAKATLKFKSGERDSVKEPIKSQQTAKRPRDEGDDSSSSSGVPLAKRIKPKVPAANKTSQKSAVSLKKPPTASDSARGTPNGTISFKSTKNTSPTKSSPLATSPPTNASDLEPRRKAPPEPAPVNRKRKAAADTSDDGSSSKGSITSAAGIKKHKPMDPELVRKAQLFKRKYEKYALLHKQISSMTHPPQDQLAHLMDMRQRLQDMKSEIYKECPPAIAVV</sequence>